<dbReference type="PANTHER" id="PTHR43044">
    <property type="match status" value="1"/>
</dbReference>
<feature type="transmembrane region" description="Helical" evidence="1">
    <location>
        <begin position="262"/>
        <end position="285"/>
    </location>
</feature>
<evidence type="ECO:0008006" key="4">
    <source>
        <dbReference type="Google" id="ProtNLM"/>
    </source>
</evidence>
<keyword evidence="1" id="KW-0472">Membrane</keyword>
<dbReference type="PANTHER" id="PTHR43044:SF1">
    <property type="entry name" value="QUINOL:CYTOCHROME C OXIDOREDUCTASE QUINONE-BINDING SUBUNIT 2"/>
    <property type="match status" value="1"/>
</dbReference>
<dbReference type="Proteomes" id="UP000679725">
    <property type="component" value="Unassembled WGS sequence"/>
</dbReference>
<reference evidence="2 3" key="1">
    <citation type="submission" date="2021-04" db="EMBL/GenBank/DDBJ databases">
        <authorList>
            <person name="Rodrigo-Torres L."/>
            <person name="Arahal R. D."/>
            <person name="Lucena T."/>
        </authorList>
    </citation>
    <scope>NUCLEOTIDE SEQUENCE [LARGE SCALE GENOMIC DNA]</scope>
    <source>
        <strain evidence="2 3">CECT 9623</strain>
    </source>
</reference>
<feature type="transmembrane region" description="Helical" evidence="1">
    <location>
        <begin position="373"/>
        <end position="391"/>
    </location>
</feature>
<feature type="transmembrane region" description="Helical" evidence="1">
    <location>
        <begin position="23"/>
        <end position="43"/>
    </location>
</feature>
<protein>
    <recommendedName>
        <fullName evidence="4">Quinol:cytochrome c oxidoreductase quinone-binding subunit 2</fullName>
    </recommendedName>
</protein>
<keyword evidence="1" id="KW-1133">Transmembrane helix</keyword>
<organism evidence="2 3">
    <name type="scientific">Dyadobacter linearis</name>
    <dbReference type="NCBI Taxonomy" id="2823330"/>
    <lineage>
        <taxon>Bacteria</taxon>
        <taxon>Pseudomonadati</taxon>
        <taxon>Bacteroidota</taxon>
        <taxon>Cytophagia</taxon>
        <taxon>Cytophagales</taxon>
        <taxon>Spirosomataceae</taxon>
        <taxon>Dyadobacter</taxon>
    </lineage>
</organism>
<evidence type="ECO:0000313" key="3">
    <source>
        <dbReference type="Proteomes" id="UP000679725"/>
    </source>
</evidence>
<name>A0ABN7RLP1_9BACT</name>
<evidence type="ECO:0000313" key="2">
    <source>
        <dbReference type="EMBL" id="CAG5074414.1"/>
    </source>
</evidence>
<proteinExistence type="predicted"/>
<feature type="transmembrane region" description="Helical" evidence="1">
    <location>
        <begin position="190"/>
        <end position="208"/>
    </location>
</feature>
<feature type="transmembrane region" description="Helical" evidence="1">
    <location>
        <begin position="305"/>
        <end position="327"/>
    </location>
</feature>
<feature type="transmembrane region" description="Helical" evidence="1">
    <location>
        <begin position="411"/>
        <end position="428"/>
    </location>
</feature>
<keyword evidence="1" id="KW-0812">Transmembrane</keyword>
<accession>A0ABN7RLP1</accession>
<keyword evidence="3" id="KW-1185">Reference proteome</keyword>
<evidence type="ECO:0000256" key="1">
    <source>
        <dbReference type="SAM" id="Phobius"/>
    </source>
</evidence>
<feature type="transmembrane region" description="Helical" evidence="1">
    <location>
        <begin position="132"/>
        <end position="153"/>
    </location>
</feature>
<sequence length="453" mass="50731">MASAHSIPSIEERFEFTSEAKRNLLIGGGVGLALVALGAYLAATGGGHEAVAHGAEQAAAAVGHAGAEHGAAGHGAAAAAEGGHHAKSWVARIWANLWVNGVYFTGMSVVGMFFISYNYLAQAGWSTVFKRIPEALPAFLPYMGVVMLLTFIFGGHDLFHWTHEGLYEVGGPEYDKIIAGKRGFLNTPFFIIRLVIYFAVWYWLWRVIRNLSLKEDEIGGTEFYEKSIRFGTAFLVVFGVTSSTSAWDFVMSIDTHWFSTMFGWYTLASWHVAGLAVITLTVVMLRERGYLRAVNSSHLRDLGKFIFAFSIFWTYVWFAQFLLIYYANLPEETIYFIERFRGHGGFYKAPFFITLFLNFFFPFLVLMTRDAKYTHSILKVACWSVIIGHYMDFYTNIMPGTVGAGAELGALEWGFFLIFLCAFAYSIASQLEKANLIPRNHPMLEESLHHDIA</sequence>
<feature type="transmembrane region" description="Helical" evidence="1">
    <location>
        <begin position="228"/>
        <end position="250"/>
    </location>
</feature>
<comment type="caution">
    <text evidence="2">The sequence shown here is derived from an EMBL/GenBank/DDBJ whole genome shotgun (WGS) entry which is preliminary data.</text>
</comment>
<dbReference type="RefSeq" id="WP_215236338.1">
    <property type="nucleotide sequence ID" value="NZ_CAJRAU010000010.1"/>
</dbReference>
<gene>
    <name evidence="2" type="ORF">DYBT9623_05097</name>
</gene>
<feature type="transmembrane region" description="Helical" evidence="1">
    <location>
        <begin position="97"/>
        <end position="120"/>
    </location>
</feature>
<dbReference type="EMBL" id="CAJRAU010000010">
    <property type="protein sequence ID" value="CAG5074414.1"/>
    <property type="molecule type" value="Genomic_DNA"/>
</dbReference>
<feature type="transmembrane region" description="Helical" evidence="1">
    <location>
        <begin position="347"/>
        <end position="366"/>
    </location>
</feature>